<accession>A0ACB7ZTK0</accession>
<evidence type="ECO:0000313" key="2">
    <source>
        <dbReference type="Proteomes" id="UP000790377"/>
    </source>
</evidence>
<reference evidence="1" key="1">
    <citation type="journal article" date="2021" name="New Phytol.">
        <title>Evolutionary innovations through gain and loss of genes in the ectomycorrhizal Boletales.</title>
        <authorList>
            <person name="Wu G."/>
            <person name="Miyauchi S."/>
            <person name="Morin E."/>
            <person name="Kuo A."/>
            <person name="Drula E."/>
            <person name="Varga T."/>
            <person name="Kohler A."/>
            <person name="Feng B."/>
            <person name="Cao Y."/>
            <person name="Lipzen A."/>
            <person name="Daum C."/>
            <person name="Hundley H."/>
            <person name="Pangilinan J."/>
            <person name="Johnson J."/>
            <person name="Barry K."/>
            <person name="LaButti K."/>
            <person name="Ng V."/>
            <person name="Ahrendt S."/>
            <person name="Min B."/>
            <person name="Choi I.G."/>
            <person name="Park H."/>
            <person name="Plett J.M."/>
            <person name="Magnuson J."/>
            <person name="Spatafora J.W."/>
            <person name="Nagy L.G."/>
            <person name="Henrissat B."/>
            <person name="Grigoriev I.V."/>
            <person name="Yang Z.L."/>
            <person name="Xu J."/>
            <person name="Martin F.M."/>
        </authorList>
    </citation>
    <scope>NUCLEOTIDE SEQUENCE</scope>
    <source>
        <strain evidence="1">ATCC 28755</strain>
    </source>
</reference>
<keyword evidence="2" id="KW-1185">Reference proteome</keyword>
<protein>
    <submittedName>
        <fullName evidence="1">Uncharacterized protein</fullName>
    </submittedName>
</protein>
<name>A0ACB7ZTK0_9AGAM</name>
<comment type="caution">
    <text evidence="1">The sequence shown here is derived from an EMBL/GenBank/DDBJ whole genome shotgun (WGS) entry which is preliminary data.</text>
</comment>
<proteinExistence type="predicted"/>
<dbReference type="Proteomes" id="UP000790377">
    <property type="component" value="Unassembled WGS sequence"/>
</dbReference>
<gene>
    <name evidence="1" type="ORF">BJ138DRAFT_1107083</name>
</gene>
<dbReference type="EMBL" id="MU268595">
    <property type="protein sequence ID" value="KAH7904133.1"/>
    <property type="molecule type" value="Genomic_DNA"/>
</dbReference>
<evidence type="ECO:0000313" key="1">
    <source>
        <dbReference type="EMBL" id="KAH7904133.1"/>
    </source>
</evidence>
<sequence>MPARSFVLISLSDKEGCLVRDSWPKGIGSLDGENISLASLEDWQKVPATYSEICSWAQVARDPSSHERRRDNIIVYSNRPSSEELTLFPISIRIQGFLEGCCLQRLGNWRGDPSNVHKAVHSLVLRSNGDERTWAPIHSAIAHLRQLVQRQLTANNLYEEPLTDPSEDLRLFHRVFQKVNAP</sequence>
<organism evidence="1 2">
    <name type="scientific">Hygrophoropsis aurantiaca</name>
    <dbReference type="NCBI Taxonomy" id="72124"/>
    <lineage>
        <taxon>Eukaryota</taxon>
        <taxon>Fungi</taxon>
        <taxon>Dikarya</taxon>
        <taxon>Basidiomycota</taxon>
        <taxon>Agaricomycotina</taxon>
        <taxon>Agaricomycetes</taxon>
        <taxon>Agaricomycetidae</taxon>
        <taxon>Boletales</taxon>
        <taxon>Coniophorineae</taxon>
        <taxon>Hygrophoropsidaceae</taxon>
        <taxon>Hygrophoropsis</taxon>
    </lineage>
</organism>